<protein>
    <submittedName>
        <fullName evidence="4">Aldehyde dehydrogenase family protein</fullName>
    </submittedName>
</protein>
<proteinExistence type="predicted"/>
<evidence type="ECO:0000256" key="2">
    <source>
        <dbReference type="SAM" id="MobiDB-lite"/>
    </source>
</evidence>
<reference evidence="4 5" key="2">
    <citation type="submission" date="2020-08" db="EMBL/GenBank/DDBJ databases">
        <title>Stappia taiwanensis sp. nov., isolated from a coastal thermal spring.</title>
        <authorList>
            <person name="Kampfer P."/>
        </authorList>
    </citation>
    <scope>NUCLEOTIDE SEQUENCE [LARGE SCALE GENOMIC DNA]</scope>
    <source>
        <strain evidence="4 5">DSM 23284</strain>
    </source>
</reference>
<keyword evidence="5" id="KW-1185">Reference proteome</keyword>
<evidence type="ECO:0000259" key="3">
    <source>
        <dbReference type="Pfam" id="PF00171"/>
    </source>
</evidence>
<dbReference type="SUPFAM" id="SSF53720">
    <property type="entry name" value="ALDH-like"/>
    <property type="match status" value="1"/>
</dbReference>
<gene>
    <name evidence="4" type="ORF">H1W37_01530</name>
</gene>
<feature type="compositionally biased region" description="Low complexity" evidence="2">
    <location>
        <begin position="489"/>
        <end position="511"/>
    </location>
</feature>
<dbReference type="CDD" id="cd07122">
    <property type="entry name" value="ALDH_F20_ACDH"/>
    <property type="match status" value="1"/>
</dbReference>
<organism evidence="4 5">
    <name type="scientific">Stappia taiwanensis</name>
    <dbReference type="NCBI Taxonomy" id="992267"/>
    <lineage>
        <taxon>Bacteria</taxon>
        <taxon>Pseudomonadati</taxon>
        <taxon>Pseudomonadota</taxon>
        <taxon>Alphaproteobacteria</taxon>
        <taxon>Hyphomicrobiales</taxon>
        <taxon>Stappiaceae</taxon>
        <taxon>Stappia</taxon>
    </lineage>
</organism>
<dbReference type="Gene3D" id="3.40.605.10">
    <property type="entry name" value="Aldehyde Dehydrogenase, Chain A, domain 1"/>
    <property type="match status" value="1"/>
</dbReference>
<name>A0A838XKC7_9HYPH</name>
<dbReference type="InterPro" id="IPR016163">
    <property type="entry name" value="Ald_DH_C"/>
</dbReference>
<reference evidence="4 5" key="1">
    <citation type="submission" date="2020-07" db="EMBL/GenBank/DDBJ databases">
        <authorList>
            <person name="Li M."/>
        </authorList>
    </citation>
    <scope>NUCLEOTIDE SEQUENCE [LARGE SCALE GENOMIC DNA]</scope>
    <source>
        <strain evidence="4 5">DSM 23284</strain>
    </source>
</reference>
<evidence type="ECO:0000313" key="5">
    <source>
        <dbReference type="Proteomes" id="UP000559404"/>
    </source>
</evidence>
<sequence>MDQALYNSLVDISDSPAARAGKADLMLDRARWAATVFDRYDRAATMAIVDAVAEAAHAMAGEMATKAVEETGFGVAEHKKLKNELTARPLVEHYRDQDFVNSRIDDARKIVEIPRPAGVIFALTPSTNPVATLNYKILLAMMTRNAIVISPHPAARAVSIEAATALARAAESAGAPSGAIQILETPSIPLVEAFMTSPKTNVILATGGTPMVRAAYSSSNPAIGVGPGNAPVFVDTSADIGAAAQAIVASKSFDNSILCTNESVLITVPEVENQLRMALKSAGAYLCTEEETAALRRFLFHPRGFNVEAIGRDATWIAQECNIRVPANTRILVTPITQIGVEERLSKEKLCPVLALHVAKTRTQALSQARAVLRLTGAGHSAAIHARDEAVIMDYAALVEAYRVVVNAPCSQGAAGFATNLAPTFTIGTGFFGRSSIGENVGPQHLVHWTRIAYNADRKVPFGNFQGVTRAFRGQLPTAPADGVPGTAPPRYAAPSAALSPAPSAASSLDAATKDELRRLIAAELRDLLRK</sequence>
<accession>A0A838XKC7</accession>
<dbReference type="EMBL" id="JACEON010000001">
    <property type="protein sequence ID" value="MBA4610317.1"/>
    <property type="molecule type" value="Genomic_DNA"/>
</dbReference>
<evidence type="ECO:0000256" key="1">
    <source>
        <dbReference type="ARBA" id="ARBA00023002"/>
    </source>
</evidence>
<dbReference type="Gene3D" id="3.40.309.10">
    <property type="entry name" value="Aldehyde Dehydrogenase, Chain A, domain 2"/>
    <property type="match status" value="1"/>
</dbReference>
<dbReference type="RefSeq" id="WP_181758495.1">
    <property type="nucleotide sequence ID" value="NZ_BMCR01000001.1"/>
</dbReference>
<dbReference type="PANTHER" id="PTHR11699">
    <property type="entry name" value="ALDEHYDE DEHYDROGENASE-RELATED"/>
    <property type="match status" value="1"/>
</dbReference>
<dbReference type="InterPro" id="IPR016161">
    <property type="entry name" value="Ald_DH/histidinol_DH"/>
</dbReference>
<comment type="caution">
    <text evidence="4">The sequence shown here is derived from an EMBL/GenBank/DDBJ whole genome shotgun (WGS) entry which is preliminary data.</text>
</comment>
<dbReference type="GO" id="GO:0016620">
    <property type="term" value="F:oxidoreductase activity, acting on the aldehyde or oxo group of donors, NAD or NADP as acceptor"/>
    <property type="evidence" value="ECO:0007669"/>
    <property type="project" value="InterPro"/>
</dbReference>
<dbReference type="InterPro" id="IPR016162">
    <property type="entry name" value="Ald_DH_N"/>
</dbReference>
<evidence type="ECO:0000313" key="4">
    <source>
        <dbReference type="EMBL" id="MBA4610317.1"/>
    </source>
</evidence>
<dbReference type="Pfam" id="PF00171">
    <property type="entry name" value="Aldedh"/>
    <property type="match status" value="1"/>
</dbReference>
<feature type="domain" description="Aldehyde dehydrogenase" evidence="3">
    <location>
        <begin position="13"/>
        <end position="281"/>
    </location>
</feature>
<feature type="region of interest" description="Disordered" evidence="2">
    <location>
        <begin position="476"/>
        <end position="511"/>
    </location>
</feature>
<keyword evidence="1" id="KW-0560">Oxidoreductase</keyword>
<dbReference type="InterPro" id="IPR015590">
    <property type="entry name" value="Aldehyde_DH_dom"/>
</dbReference>
<dbReference type="Proteomes" id="UP000559404">
    <property type="component" value="Unassembled WGS sequence"/>
</dbReference>
<dbReference type="AlphaFoldDB" id="A0A838XKC7"/>